<keyword evidence="6 10" id="KW-0812">Transmembrane</keyword>
<accession>A0A809RF30</accession>
<feature type="domain" description="Multidrug export protein EmrA/FarA alpha-helical hairpin" evidence="11">
    <location>
        <begin position="94"/>
        <end position="228"/>
    </location>
</feature>
<dbReference type="GO" id="GO:1990961">
    <property type="term" value="P:xenobiotic detoxification by transmembrane export across the plasma membrane"/>
    <property type="evidence" value="ECO:0007669"/>
    <property type="project" value="UniProtKB-ARBA"/>
</dbReference>
<dbReference type="InterPro" id="IPR050739">
    <property type="entry name" value="MFP"/>
</dbReference>
<evidence type="ECO:0000256" key="9">
    <source>
        <dbReference type="SAM" id="Coils"/>
    </source>
</evidence>
<comment type="similarity">
    <text evidence="2">Belongs to the membrane fusion protein (MFP) (TC 8.A.1) family.</text>
</comment>
<organism evidence="12 13">
    <name type="scientific">Sulfuriferula nivalis</name>
    <dbReference type="NCBI Taxonomy" id="2675298"/>
    <lineage>
        <taxon>Bacteria</taxon>
        <taxon>Pseudomonadati</taxon>
        <taxon>Pseudomonadota</taxon>
        <taxon>Betaproteobacteria</taxon>
        <taxon>Nitrosomonadales</taxon>
        <taxon>Sulfuricellaceae</taxon>
        <taxon>Sulfuriferula</taxon>
    </lineage>
</organism>
<reference evidence="13" key="1">
    <citation type="submission" date="2019-11" db="EMBL/GenBank/DDBJ databases">
        <title>Isolation and characterization of a novel species in the genus Sulfuriferula.</title>
        <authorList>
            <person name="Mochizuki J."/>
            <person name="Kojima H."/>
            <person name="Fukui M."/>
        </authorList>
    </citation>
    <scope>NUCLEOTIDE SEQUENCE [LARGE SCALE GENOMIC DNA]</scope>
    <source>
        <strain evidence="13">SGTM</strain>
    </source>
</reference>
<keyword evidence="5" id="KW-0997">Cell inner membrane</keyword>
<protein>
    <submittedName>
        <fullName evidence="12">Multidrug resistance protein</fullName>
    </submittedName>
</protein>
<dbReference type="PANTHER" id="PTHR30386:SF19">
    <property type="entry name" value="MULTIDRUG EXPORT PROTEIN EMRA-RELATED"/>
    <property type="match status" value="1"/>
</dbReference>
<dbReference type="Gene3D" id="2.40.50.100">
    <property type="match status" value="1"/>
</dbReference>
<gene>
    <name evidence="12" type="ORF">SFSGTM_11270</name>
</gene>
<keyword evidence="3" id="KW-0813">Transport</keyword>
<keyword evidence="8 10" id="KW-0472">Membrane</keyword>
<evidence type="ECO:0000256" key="6">
    <source>
        <dbReference type="ARBA" id="ARBA00022692"/>
    </source>
</evidence>
<keyword evidence="7 10" id="KW-1133">Transmembrane helix</keyword>
<keyword evidence="4" id="KW-1003">Cell membrane</keyword>
<evidence type="ECO:0000256" key="8">
    <source>
        <dbReference type="ARBA" id="ARBA00023136"/>
    </source>
</evidence>
<evidence type="ECO:0000256" key="1">
    <source>
        <dbReference type="ARBA" id="ARBA00004377"/>
    </source>
</evidence>
<dbReference type="AlphaFoldDB" id="A0A809RF30"/>
<evidence type="ECO:0000256" key="4">
    <source>
        <dbReference type="ARBA" id="ARBA00022475"/>
    </source>
</evidence>
<dbReference type="PANTHER" id="PTHR30386">
    <property type="entry name" value="MEMBRANE FUSION SUBUNIT OF EMRAB-TOLC MULTIDRUG EFFLUX PUMP"/>
    <property type="match status" value="1"/>
</dbReference>
<feature type="coiled-coil region" evidence="9">
    <location>
        <begin position="100"/>
        <end position="148"/>
    </location>
</feature>
<dbReference type="InterPro" id="IPR058633">
    <property type="entry name" value="EmrA/FarA_HH"/>
</dbReference>
<dbReference type="Proteomes" id="UP000463939">
    <property type="component" value="Chromosome"/>
</dbReference>
<keyword evidence="13" id="KW-1185">Reference proteome</keyword>
<sequence length="412" mass="44169">MSEQNKSDISPVTANAAARKKWMLVLVVVFVLVALAYLVHWYVHGRNYEYSDDAYVAANIVQITPQVAGTAVGIAVNETDFVRAGEVLVTLDSTNAQVALRDAEAQLAQTVREVRTLYAANNSLTSTLAQHRAELDQARTDMSNAQEDLVRRQPLVATGAVSREELQHAQTAVDAMRSHVAALTAALNTAQQQLLANQALTGGVAVRNHPRVLAAAVKVQQAYLDLHRVAILAPVDGYVGKRNVQLGQRVAIGVPLLTIIPLKQIWVDANYKESQLRRIRIGQPVALTADVYGDKVDYHGRVAGIGSGTGAAFALLPAQNATGNWIKVVQRVPVRIALDAKEVAVHPLRVGMSMEATVDLSVQDGAVLADAATPRDAAQTQVYSGADNSADTLINKIIDSNLGEQSLPVVKP</sequence>
<evidence type="ECO:0000256" key="7">
    <source>
        <dbReference type="ARBA" id="ARBA00022989"/>
    </source>
</evidence>
<dbReference type="EMBL" id="AP021881">
    <property type="protein sequence ID" value="BBP00419.1"/>
    <property type="molecule type" value="Genomic_DNA"/>
</dbReference>
<keyword evidence="9" id="KW-0175">Coiled coil</keyword>
<dbReference type="FunFam" id="2.40.30.170:FF:000003">
    <property type="entry name" value="Multidrug resistance protein A"/>
    <property type="match status" value="1"/>
</dbReference>
<evidence type="ECO:0000256" key="5">
    <source>
        <dbReference type="ARBA" id="ARBA00022519"/>
    </source>
</evidence>
<dbReference type="GO" id="GO:0046677">
    <property type="term" value="P:response to antibiotic"/>
    <property type="evidence" value="ECO:0007669"/>
    <property type="project" value="UniProtKB-ARBA"/>
</dbReference>
<dbReference type="Gene3D" id="1.10.287.470">
    <property type="entry name" value="Helix hairpin bin"/>
    <property type="match status" value="2"/>
</dbReference>
<name>A0A809RF30_9PROT</name>
<dbReference type="GO" id="GO:0005886">
    <property type="term" value="C:plasma membrane"/>
    <property type="evidence" value="ECO:0007669"/>
    <property type="project" value="UniProtKB-SubCell"/>
</dbReference>
<evidence type="ECO:0000313" key="12">
    <source>
        <dbReference type="EMBL" id="BBP00419.1"/>
    </source>
</evidence>
<evidence type="ECO:0000256" key="3">
    <source>
        <dbReference type="ARBA" id="ARBA00022448"/>
    </source>
</evidence>
<comment type="subcellular location">
    <subcellularLocation>
        <location evidence="1">Cell inner membrane</location>
        <topology evidence="1">Single-pass membrane protein</topology>
    </subcellularLocation>
</comment>
<feature type="transmembrane region" description="Helical" evidence="10">
    <location>
        <begin position="21"/>
        <end position="43"/>
    </location>
</feature>
<evidence type="ECO:0000313" key="13">
    <source>
        <dbReference type="Proteomes" id="UP000463939"/>
    </source>
</evidence>
<evidence type="ECO:0000259" key="11">
    <source>
        <dbReference type="Pfam" id="PF25885"/>
    </source>
</evidence>
<dbReference type="Gene3D" id="2.40.30.170">
    <property type="match status" value="1"/>
</dbReference>
<proteinExistence type="inferred from homology"/>
<evidence type="ECO:0000256" key="2">
    <source>
        <dbReference type="ARBA" id="ARBA00009477"/>
    </source>
</evidence>
<dbReference type="KEGG" id="sniv:SFSGTM_11270"/>
<dbReference type="SUPFAM" id="SSF111369">
    <property type="entry name" value="HlyD-like secretion proteins"/>
    <property type="match status" value="2"/>
</dbReference>
<evidence type="ECO:0000256" key="10">
    <source>
        <dbReference type="SAM" id="Phobius"/>
    </source>
</evidence>
<dbReference type="GO" id="GO:0015721">
    <property type="term" value="P:bile acid and bile salt transport"/>
    <property type="evidence" value="ECO:0007669"/>
    <property type="project" value="UniProtKB-ARBA"/>
</dbReference>
<dbReference type="RefSeq" id="WP_162084353.1">
    <property type="nucleotide sequence ID" value="NZ_AP021881.1"/>
</dbReference>
<dbReference type="Pfam" id="PF25885">
    <property type="entry name" value="HH_EMRA"/>
    <property type="match status" value="1"/>
</dbReference>